<dbReference type="InterPro" id="IPR023213">
    <property type="entry name" value="CAT-like_dom_sf"/>
</dbReference>
<evidence type="ECO:0000259" key="1">
    <source>
        <dbReference type="Pfam" id="PF00501"/>
    </source>
</evidence>
<dbReference type="EMBL" id="JADBEL010000038">
    <property type="protein sequence ID" value="MBE1556832.1"/>
    <property type="molecule type" value="Genomic_DNA"/>
</dbReference>
<dbReference type="SUPFAM" id="SSF52777">
    <property type="entry name" value="CoA-dependent acyltransferases"/>
    <property type="match status" value="2"/>
</dbReference>
<gene>
    <name evidence="3" type="ORF">H4683_003958</name>
</gene>
<dbReference type="Proteomes" id="UP000658225">
    <property type="component" value="Unassembled WGS sequence"/>
</dbReference>
<dbReference type="Gene3D" id="3.40.50.980">
    <property type="match status" value="2"/>
</dbReference>
<dbReference type="CDD" id="cd19531">
    <property type="entry name" value="LCL_NRPS-like"/>
    <property type="match status" value="1"/>
</dbReference>
<dbReference type="GO" id="GO:0008610">
    <property type="term" value="P:lipid biosynthetic process"/>
    <property type="evidence" value="ECO:0007669"/>
    <property type="project" value="UniProtKB-ARBA"/>
</dbReference>
<accession>A0A927RGU5</accession>
<dbReference type="SUPFAM" id="SSF56801">
    <property type="entry name" value="Acetyl-CoA synthetase-like"/>
    <property type="match status" value="1"/>
</dbReference>
<dbReference type="GO" id="GO:0043041">
    <property type="term" value="P:amino acid activation for nonribosomal peptide biosynthetic process"/>
    <property type="evidence" value="ECO:0007669"/>
    <property type="project" value="TreeGrafter"/>
</dbReference>
<dbReference type="GO" id="GO:0005737">
    <property type="term" value="C:cytoplasm"/>
    <property type="evidence" value="ECO:0007669"/>
    <property type="project" value="TreeGrafter"/>
</dbReference>
<dbReference type="PROSITE" id="PS00455">
    <property type="entry name" value="AMP_BINDING"/>
    <property type="match status" value="1"/>
</dbReference>
<feature type="domain" description="AMP-dependent synthetase/ligase" evidence="1">
    <location>
        <begin position="507"/>
        <end position="800"/>
    </location>
</feature>
<dbReference type="GO" id="GO:0031177">
    <property type="term" value="F:phosphopantetheine binding"/>
    <property type="evidence" value="ECO:0007669"/>
    <property type="project" value="TreeGrafter"/>
</dbReference>
<dbReference type="PANTHER" id="PTHR45527">
    <property type="entry name" value="NONRIBOSOMAL PEPTIDE SYNTHETASE"/>
    <property type="match status" value="1"/>
</dbReference>
<dbReference type="FunFam" id="3.40.50.980:FF:000001">
    <property type="entry name" value="Non-ribosomal peptide synthetase"/>
    <property type="match status" value="1"/>
</dbReference>
<comment type="caution">
    <text evidence="3">The sequence shown here is derived from an EMBL/GenBank/DDBJ whole genome shotgun (WGS) entry which is preliminary data.</text>
</comment>
<dbReference type="InterPro" id="IPR001242">
    <property type="entry name" value="Condensation_dom"/>
</dbReference>
<evidence type="ECO:0000259" key="2">
    <source>
        <dbReference type="Pfam" id="PF00668"/>
    </source>
</evidence>
<dbReference type="Pfam" id="PF00501">
    <property type="entry name" value="AMP-binding"/>
    <property type="match status" value="1"/>
</dbReference>
<dbReference type="InterPro" id="IPR000873">
    <property type="entry name" value="AMP-dep_synth/lig_dom"/>
</dbReference>
<sequence>MTVSVTYKGKEMNFDKIPTKSQIEKRYEELYGSIKPYPRKKHYPLLPSQEQIWFFDQLNPINSVYNIPIILDLDGPLNLVALEHSLQSIVNRHEALRATIKKHDGDPIQLIVDYLKLKCRIIDLTQYNIEEREEKCNALIEKEVNTGFDLENGPLIRAKIIKKEIDKFVLLINIHHIVFDGWSVNIFLEELTEIYHSYHENQDIKLPEISTRFTDYVQWFNHRLQNGMLNEQRNYWEKELTGNLPKFELPTDFIRPIEQKYNGDMREVSFSGSITQELHNFCKLNGVTMNMVLLSSVIILLNCYTGQKDLIIGTPVSGRTKEELANTIGYFVNMLPARFHISENMSFMELVKYVKEQSLQTLNNQEYPFKSLVEQINPDRDISHSPIFQTIMTYVNISKIIELEGIKVKNLPVPGKTVKFDVGFGFTEDIEGLKLAIDFRTDLYSCKTINLLLTHMEQLLNSIVKDPTLAIDHLPLLSEEERHELIDGVNQTTNPLPKEYCVHQLVEKQAKLYPEKIALKFEEKEITYVELNARANKLAHWLRLRGVTSDTIVVLLCDQGIETIVSMLGVLKAGGAYMPLDPSYPVKRLNYMIEDSKAKVVLTQSHLEYLLSGYEGERFLIDQDWGKIEDRSIDNLPTKINGLNLMNVLYTSGSTGVPKGVALPHQGVIRLVYKANFANLNSSDVITQLSPLNFDGATFEIWGALCNGGTLVIIKKEIVLAPKELCLKIYEHNVTTLLVTTPLLNRLIEDAPESLTPLRRVIFGGEIISKLHIKKALKYCEPGTLIHTYGPTENSFTSCYFPIR</sequence>
<evidence type="ECO:0000313" key="4">
    <source>
        <dbReference type="Proteomes" id="UP000658225"/>
    </source>
</evidence>
<dbReference type="Pfam" id="PF00668">
    <property type="entry name" value="Condensation"/>
    <property type="match status" value="1"/>
</dbReference>
<dbReference type="AlphaFoldDB" id="A0A927RGU5"/>
<dbReference type="GO" id="GO:0003824">
    <property type="term" value="F:catalytic activity"/>
    <property type="evidence" value="ECO:0007669"/>
    <property type="project" value="InterPro"/>
</dbReference>
<dbReference type="InterPro" id="IPR020845">
    <property type="entry name" value="AMP-binding_CS"/>
</dbReference>
<protein>
    <submittedName>
        <fullName evidence="3">Non-ribosomal peptide synthetase component F</fullName>
    </submittedName>
</protein>
<dbReference type="GO" id="GO:0044550">
    <property type="term" value="P:secondary metabolite biosynthetic process"/>
    <property type="evidence" value="ECO:0007669"/>
    <property type="project" value="TreeGrafter"/>
</dbReference>
<dbReference type="Gene3D" id="3.30.559.10">
    <property type="entry name" value="Chloramphenicol acetyltransferase-like domain"/>
    <property type="match status" value="1"/>
</dbReference>
<proteinExistence type="predicted"/>
<dbReference type="PANTHER" id="PTHR45527:SF1">
    <property type="entry name" value="FATTY ACID SYNTHASE"/>
    <property type="match status" value="1"/>
</dbReference>
<name>A0A927RGU5_9BACL</name>
<keyword evidence="4" id="KW-1185">Reference proteome</keyword>
<evidence type="ECO:0000313" key="3">
    <source>
        <dbReference type="EMBL" id="MBE1556832.1"/>
    </source>
</evidence>
<feature type="domain" description="Condensation" evidence="2">
    <location>
        <begin position="40"/>
        <end position="485"/>
    </location>
</feature>
<reference evidence="3" key="1">
    <citation type="submission" date="2020-10" db="EMBL/GenBank/DDBJ databases">
        <title>Genomic Encyclopedia of Type Strains, Phase IV (KMG-IV): sequencing the most valuable type-strain genomes for metagenomic binning, comparative biology and taxonomic classification.</title>
        <authorList>
            <person name="Goeker M."/>
        </authorList>
    </citation>
    <scope>NUCLEOTIDE SEQUENCE</scope>
    <source>
        <strain evidence="3">DSM 13886</strain>
    </source>
</reference>
<dbReference type="Gene3D" id="3.30.559.30">
    <property type="entry name" value="Nonribosomal peptide synthetase, condensation domain"/>
    <property type="match status" value="1"/>
</dbReference>
<organism evidence="3 4">
    <name type="scientific">Sporosarcina limicola</name>
    <dbReference type="NCBI Taxonomy" id="34101"/>
    <lineage>
        <taxon>Bacteria</taxon>
        <taxon>Bacillati</taxon>
        <taxon>Bacillota</taxon>
        <taxon>Bacilli</taxon>
        <taxon>Bacillales</taxon>
        <taxon>Caryophanaceae</taxon>
        <taxon>Sporosarcina</taxon>
    </lineage>
</organism>